<evidence type="ECO:0000256" key="5">
    <source>
        <dbReference type="ARBA" id="ARBA00022741"/>
    </source>
</evidence>
<dbReference type="SUPFAM" id="SSF52540">
    <property type="entry name" value="P-loop containing nucleoside triphosphate hydrolases"/>
    <property type="match status" value="2"/>
</dbReference>
<feature type="domain" description="ABC transporter" evidence="9">
    <location>
        <begin position="19"/>
        <end position="269"/>
    </location>
</feature>
<dbReference type="GO" id="GO:0005886">
    <property type="term" value="C:plasma membrane"/>
    <property type="evidence" value="ECO:0007669"/>
    <property type="project" value="UniProtKB-SubCell"/>
</dbReference>
<dbReference type="GO" id="GO:0005524">
    <property type="term" value="F:ATP binding"/>
    <property type="evidence" value="ECO:0007669"/>
    <property type="project" value="UniProtKB-KW"/>
</dbReference>
<evidence type="ECO:0000259" key="9">
    <source>
        <dbReference type="PROSITE" id="PS50893"/>
    </source>
</evidence>
<dbReference type="GO" id="GO:0015833">
    <property type="term" value="P:peptide transport"/>
    <property type="evidence" value="ECO:0007669"/>
    <property type="project" value="InterPro"/>
</dbReference>
<keyword evidence="6 10" id="KW-0067">ATP-binding</keyword>
<evidence type="ECO:0000313" key="11">
    <source>
        <dbReference type="Proteomes" id="UP001174909"/>
    </source>
</evidence>
<evidence type="ECO:0000256" key="7">
    <source>
        <dbReference type="ARBA" id="ARBA00022967"/>
    </source>
</evidence>
<keyword evidence="5" id="KW-0547">Nucleotide-binding</keyword>
<dbReference type="Gene3D" id="3.40.50.300">
    <property type="entry name" value="P-loop containing nucleotide triphosphate hydrolases"/>
    <property type="match status" value="2"/>
</dbReference>
<feature type="domain" description="ABC transporter" evidence="9">
    <location>
        <begin position="299"/>
        <end position="543"/>
    </location>
</feature>
<dbReference type="InterPro" id="IPR003439">
    <property type="entry name" value="ABC_transporter-like_ATP-bd"/>
</dbReference>
<dbReference type="InterPro" id="IPR003593">
    <property type="entry name" value="AAA+_ATPase"/>
</dbReference>
<evidence type="ECO:0000256" key="4">
    <source>
        <dbReference type="ARBA" id="ARBA00022519"/>
    </source>
</evidence>
<dbReference type="Proteomes" id="UP001174909">
    <property type="component" value="Unassembled WGS sequence"/>
</dbReference>
<dbReference type="GO" id="GO:0016887">
    <property type="term" value="F:ATP hydrolysis activity"/>
    <property type="evidence" value="ECO:0007669"/>
    <property type="project" value="InterPro"/>
</dbReference>
<dbReference type="PANTHER" id="PTHR43297">
    <property type="entry name" value="OLIGOPEPTIDE TRANSPORT ATP-BINDING PROTEIN APPD"/>
    <property type="match status" value="1"/>
</dbReference>
<dbReference type="AlphaFoldDB" id="A0AA35SIX2"/>
<dbReference type="InterPro" id="IPR027417">
    <property type="entry name" value="P-loop_NTPase"/>
</dbReference>
<dbReference type="CDD" id="cd03257">
    <property type="entry name" value="ABC_NikE_OppD_transporters"/>
    <property type="match status" value="2"/>
</dbReference>
<accession>A0AA35SIX2</accession>
<protein>
    <submittedName>
        <fullName evidence="10">Glutathione import ATP-binding protein GsiA</fullName>
    </submittedName>
</protein>
<sequence>MTDDANTPLALRSSGPPLLSVHNLHTYFPQEEGTVKAVDGVSFDLYPGRTLGIVGESGCGKSMTARSILRIVDRPGRIVAGEIRFRRRKQLDANSDDMRAVRGAEIALVFQEPMSSFSPVHTIGNQIVEAILLHQKVSKRQARARAIEVFRDVGIPLPEQRLDAYAHQLSGGLRQRAMIAMALVCNPSLLIADEPTTALDVTTQAQILDLLRHLQQEYGMAIMLITHDLGVIAEMADDVVVMYLGRVVEHAPVDELFHAPKHPYTQALLRSIPHIRSRPRERLASVAGSVPDLQKLFPIRKGFWKRTVGHVRAVDGVSFTLNEGETLGLVGESGCGKTTTARCILQALKPTQGQILFRTEAGAVVDVATLDKTELRALRREMQMVFQDPFTSLNPRMTLLDIVGEPLRVHGMKKRREREARVAELLRLVGLRAEYMRRFPHAFSGGERQRIGIARAFALHPRLVIADEPVSALDVSVQAQILNLLLDLQTELRLTYLFVAHDLSVVKHISDRVAVMYVGQLVELAPTEQLFMAPKHPYTDALLSAVPEPDPRQRTRRIVLQGEVANPADPPSGCYFHPRCPHAIEVCRTQAPTWEEVAPQHFARCHRAHELQLIGVEEVARTT</sequence>
<dbReference type="NCBIfam" id="NF007739">
    <property type="entry name" value="PRK10419.1"/>
    <property type="match status" value="2"/>
</dbReference>
<dbReference type="NCBIfam" id="NF008453">
    <property type="entry name" value="PRK11308.1"/>
    <property type="match status" value="2"/>
</dbReference>
<keyword evidence="3" id="KW-1003">Cell membrane</keyword>
<evidence type="ECO:0000256" key="6">
    <source>
        <dbReference type="ARBA" id="ARBA00022840"/>
    </source>
</evidence>
<dbReference type="FunFam" id="3.40.50.300:FF:000016">
    <property type="entry name" value="Oligopeptide ABC transporter ATP-binding component"/>
    <property type="match status" value="1"/>
</dbReference>
<keyword evidence="8" id="KW-0472">Membrane</keyword>
<dbReference type="InterPro" id="IPR017871">
    <property type="entry name" value="ABC_transporter-like_CS"/>
</dbReference>
<proteinExistence type="predicted"/>
<evidence type="ECO:0000256" key="1">
    <source>
        <dbReference type="ARBA" id="ARBA00004202"/>
    </source>
</evidence>
<keyword evidence="7" id="KW-1278">Translocase</keyword>
<evidence type="ECO:0000256" key="2">
    <source>
        <dbReference type="ARBA" id="ARBA00022448"/>
    </source>
</evidence>
<keyword evidence="4" id="KW-0997">Cell inner membrane</keyword>
<comment type="caution">
    <text evidence="10">The sequence shown here is derived from an EMBL/GenBank/DDBJ whole genome shotgun (WGS) entry which is preliminary data.</text>
</comment>
<dbReference type="EMBL" id="CASHTH010002408">
    <property type="protein sequence ID" value="CAI8029436.1"/>
    <property type="molecule type" value="Genomic_DNA"/>
</dbReference>
<dbReference type="Pfam" id="PF08352">
    <property type="entry name" value="oligo_HPY"/>
    <property type="match status" value="2"/>
</dbReference>
<reference evidence="10" key="1">
    <citation type="submission" date="2023-03" db="EMBL/GenBank/DDBJ databases">
        <authorList>
            <person name="Steffen K."/>
            <person name="Cardenas P."/>
        </authorList>
    </citation>
    <scope>NUCLEOTIDE SEQUENCE</scope>
</reference>
<dbReference type="PROSITE" id="PS00211">
    <property type="entry name" value="ABC_TRANSPORTER_1"/>
    <property type="match status" value="1"/>
</dbReference>
<name>A0AA35SIX2_GEOBA</name>
<evidence type="ECO:0000313" key="10">
    <source>
        <dbReference type="EMBL" id="CAI8029436.1"/>
    </source>
</evidence>
<evidence type="ECO:0000256" key="3">
    <source>
        <dbReference type="ARBA" id="ARBA00022475"/>
    </source>
</evidence>
<dbReference type="SMART" id="SM00382">
    <property type="entry name" value="AAA"/>
    <property type="match status" value="2"/>
</dbReference>
<keyword evidence="11" id="KW-1185">Reference proteome</keyword>
<organism evidence="10 11">
    <name type="scientific">Geodia barretti</name>
    <name type="common">Barrett's horny sponge</name>
    <dbReference type="NCBI Taxonomy" id="519541"/>
    <lineage>
        <taxon>Eukaryota</taxon>
        <taxon>Metazoa</taxon>
        <taxon>Porifera</taxon>
        <taxon>Demospongiae</taxon>
        <taxon>Heteroscleromorpha</taxon>
        <taxon>Tetractinellida</taxon>
        <taxon>Astrophorina</taxon>
        <taxon>Geodiidae</taxon>
        <taxon>Geodia</taxon>
    </lineage>
</organism>
<dbReference type="PANTHER" id="PTHR43297:SF14">
    <property type="entry name" value="ATPASE AAA-TYPE CORE DOMAIN-CONTAINING PROTEIN"/>
    <property type="match status" value="1"/>
</dbReference>
<dbReference type="NCBIfam" id="TIGR01727">
    <property type="entry name" value="oligo_HPY"/>
    <property type="match status" value="2"/>
</dbReference>
<comment type="subcellular location">
    <subcellularLocation>
        <location evidence="1">Cell membrane</location>
        <topology evidence="1">Peripheral membrane protein</topology>
    </subcellularLocation>
</comment>
<dbReference type="PROSITE" id="PS50893">
    <property type="entry name" value="ABC_TRANSPORTER_2"/>
    <property type="match status" value="2"/>
</dbReference>
<dbReference type="InterPro" id="IPR050388">
    <property type="entry name" value="ABC_Ni/Peptide_Import"/>
</dbReference>
<keyword evidence="2" id="KW-0813">Transport</keyword>
<dbReference type="Pfam" id="PF00005">
    <property type="entry name" value="ABC_tran"/>
    <property type="match status" value="2"/>
</dbReference>
<evidence type="ECO:0000256" key="8">
    <source>
        <dbReference type="ARBA" id="ARBA00023136"/>
    </source>
</evidence>
<dbReference type="InterPro" id="IPR013563">
    <property type="entry name" value="Oligopep_ABC_C"/>
</dbReference>
<gene>
    <name evidence="10" type="ORF">GBAR_LOCUS16728</name>
</gene>